<dbReference type="Gene3D" id="3.40.50.850">
    <property type="entry name" value="Isochorismatase-like"/>
    <property type="match status" value="1"/>
</dbReference>
<dbReference type="Pfam" id="PF00857">
    <property type="entry name" value="Isochorismatase"/>
    <property type="match status" value="1"/>
</dbReference>
<dbReference type="CDD" id="cd00431">
    <property type="entry name" value="cysteine_hydrolases"/>
    <property type="match status" value="1"/>
</dbReference>
<reference evidence="3 4" key="1">
    <citation type="submission" date="2021-08" db="EMBL/GenBank/DDBJ databases">
        <title>WGS of actinomycetes from Thailand.</title>
        <authorList>
            <person name="Thawai C."/>
        </authorList>
    </citation>
    <scope>NUCLEOTIDE SEQUENCE [LARGE SCALE GENOMIC DNA]</scope>
    <source>
        <strain evidence="3 4">PLK6-54</strain>
    </source>
</reference>
<evidence type="ECO:0000259" key="2">
    <source>
        <dbReference type="Pfam" id="PF00857"/>
    </source>
</evidence>
<comment type="caution">
    <text evidence="3">The sequence shown here is derived from an EMBL/GenBank/DDBJ whole genome shotgun (WGS) entry which is preliminary data.</text>
</comment>
<protein>
    <submittedName>
        <fullName evidence="3">Cysteine hydrolase</fullName>
    </submittedName>
</protein>
<sequence>MDERNGLSVPRSLREACDDPRRIALLVYDMQVGVVGQIGDGDQVVGQVVSTVEAARATGIRTFFLRHITLPAGLMGASQLRMWRAWQAADRAADVVSAFPPDAPQTQLVPRLRPTEHEVVIDKITMSAFEGTWLDIALRDCGITTVAVVGCALEIGVEPTVRHAADLGYVPVLVTDACGAGNKEAAERSLESLRFAGDALLTTVDEFRSVLGEAAGITS</sequence>
<gene>
    <name evidence="3" type="ORF">K7862_35390</name>
</gene>
<evidence type="ECO:0000313" key="4">
    <source>
        <dbReference type="Proteomes" id="UP000778578"/>
    </source>
</evidence>
<keyword evidence="1 3" id="KW-0378">Hydrolase</keyword>
<dbReference type="Proteomes" id="UP000778578">
    <property type="component" value="Unassembled WGS sequence"/>
</dbReference>
<name>A0ABS7QIA0_9ACTN</name>
<proteinExistence type="predicted"/>
<evidence type="ECO:0000313" key="3">
    <source>
        <dbReference type="EMBL" id="MBY8882882.1"/>
    </source>
</evidence>
<dbReference type="SUPFAM" id="SSF52499">
    <property type="entry name" value="Isochorismatase-like hydrolases"/>
    <property type="match status" value="1"/>
</dbReference>
<dbReference type="GO" id="GO:0016787">
    <property type="term" value="F:hydrolase activity"/>
    <property type="evidence" value="ECO:0007669"/>
    <property type="project" value="UniProtKB-KW"/>
</dbReference>
<evidence type="ECO:0000256" key="1">
    <source>
        <dbReference type="ARBA" id="ARBA00022801"/>
    </source>
</evidence>
<accession>A0ABS7QIA0</accession>
<organism evidence="3 4">
    <name type="scientific">Actinacidiphila acidipaludis</name>
    <dbReference type="NCBI Taxonomy" id="2873382"/>
    <lineage>
        <taxon>Bacteria</taxon>
        <taxon>Bacillati</taxon>
        <taxon>Actinomycetota</taxon>
        <taxon>Actinomycetes</taxon>
        <taxon>Kitasatosporales</taxon>
        <taxon>Streptomycetaceae</taxon>
        <taxon>Actinacidiphila</taxon>
    </lineage>
</organism>
<dbReference type="InterPro" id="IPR050272">
    <property type="entry name" value="Isochorismatase-like_hydrls"/>
</dbReference>
<dbReference type="RefSeq" id="WP_222969555.1">
    <property type="nucleotide sequence ID" value="NZ_JAINZZ010000092.1"/>
</dbReference>
<dbReference type="EMBL" id="JAINZZ010000092">
    <property type="protein sequence ID" value="MBY8882882.1"/>
    <property type="molecule type" value="Genomic_DNA"/>
</dbReference>
<feature type="domain" description="Isochorismatase-like" evidence="2">
    <location>
        <begin position="24"/>
        <end position="202"/>
    </location>
</feature>
<keyword evidence="4" id="KW-1185">Reference proteome</keyword>
<dbReference type="InterPro" id="IPR000868">
    <property type="entry name" value="Isochorismatase-like_dom"/>
</dbReference>
<dbReference type="PANTHER" id="PTHR43540:SF1">
    <property type="entry name" value="ISOCHORISMATASE HYDROLASE"/>
    <property type="match status" value="1"/>
</dbReference>
<dbReference type="PANTHER" id="PTHR43540">
    <property type="entry name" value="PEROXYUREIDOACRYLATE/UREIDOACRYLATE AMIDOHYDROLASE-RELATED"/>
    <property type="match status" value="1"/>
</dbReference>
<dbReference type="InterPro" id="IPR036380">
    <property type="entry name" value="Isochorismatase-like_sf"/>
</dbReference>